<feature type="non-terminal residue" evidence="5">
    <location>
        <position position="702"/>
    </location>
</feature>
<keyword evidence="3" id="KW-0812">Transmembrane</keyword>
<dbReference type="PANTHER" id="PTHR15830">
    <property type="entry name" value="TELOMERE LENGTH REGULATION PROTEIN TEL2 FAMILY MEMBER"/>
    <property type="match status" value="1"/>
</dbReference>
<dbReference type="Pfam" id="PF10193">
    <property type="entry name" value="Telomere_reg-2"/>
    <property type="match status" value="1"/>
</dbReference>
<reference evidence="5 6" key="1">
    <citation type="submission" date="2019-02" db="EMBL/GenBank/DDBJ databases">
        <title>Genome sequencing of the rare red list fungi Dentipellis fragilis.</title>
        <authorList>
            <person name="Buettner E."/>
            <person name="Kellner H."/>
        </authorList>
    </citation>
    <scope>NUCLEOTIDE SEQUENCE [LARGE SCALE GENOMIC DNA]</scope>
    <source>
        <strain evidence="5 6">DSM 105465</strain>
    </source>
</reference>
<comment type="caution">
    <text evidence="5">The sequence shown here is derived from an EMBL/GenBank/DDBJ whole genome shotgun (WGS) entry which is preliminary data.</text>
</comment>
<dbReference type="AlphaFoldDB" id="A0A4Y9XLQ1"/>
<keyword evidence="6" id="KW-1185">Reference proteome</keyword>
<accession>A0A4Y9XLQ1</accession>
<dbReference type="OrthoDB" id="10254187at2759"/>
<dbReference type="InterPro" id="IPR051970">
    <property type="entry name" value="TEL2_Regulation"/>
</dbReference>
<dbReference type="GO" id="GO:0051879">
    <property type="term" value="F:Hsp90 protein binding"/>
    <property type="evidence" value="ECO:0007669"/>
    <property type="project" value="TreeGrafter"/>
</dbReference>
<dbReference type="InterPro" id="IPR038528">
    <property type="entry name" value="TEL2_C_sf"/>
</dbReference>
<comment type="similarity">
    <text evidence="1">Belongs to the TEL2 family.</text>
</comment>
<dbReference type="EMBL" id="SEOQ01001903">
    <property type="protein sequence ID" value="TFY50283.1"/>
    <property type="molecule type" value="Genomic_DNA"/>
</dbReference>
<feature type="domain" description="Telomere length regulation protein conserved" evidence="4">
    <location>
        <begin position="414"/>
        <end position="534"/>
    </location>
</feature>
<evidence type="ECO:0000259" key="4">
    <source>
        <dbReference type="Pfam" id="PF10193"/>
    </source>
</evidence>
<dbReference type="GO" id="GO:0051083">
    <property type="term" value="P:'de novo' cotranslational protein folding"/>
    <property type="evidence" value="ECO:0007669"/>
    <property type="project" value="TreeGrafter"/>
</dbReference>
<evidence type="ECO:0000256" key="1">
    <source>
        <dbReference type="ARBA" id="ARBA00006133"/>
    </source>
</evidence>
<feature type="transmembrane region" description="Helical" evidence="3">
    <location>
        <begin position="669"/>
        <end position="694"/>
    </location>
</feature>
<dbReference type="PANTHER" id="PTHR15830:SF10">
    <property type="entry name" value="TELOMERE LENGTH REGULATION PROTEIN TEL2 HOMOLOG"/>
    <property type="match status" value="1"/>
</dbReference>
<keyword evidence="3" id="KW-0472">Membrane</keyword>
<dbReference type="InterPro" id="IPR019337">
    <property type="entry name" value="Telomere_length_regulation_dom"/>
</dbReference>
<dbReference type="Gene3D" id="1.25.40.720">
    <property type="entry name" value="Telomere length regulation protein 2, C-terminal domain"/>
    <property type="match status" value="1"/>
</dbReference>
<dbReference type="Proteomes" id="UP000298327">
    <property type="component" value="Unassembled WGS sequence"/>
</dbReference>
<evidence type="ECO:0000256" key="2">
    <source>
        <dbReference type="SAM" id="MobiDB-lite"/>
    </source>
</evidence>
<proteinExistence type="inferred from homology"/>
<dbReference type="GO" id="GO:0042162">
    <property type="term" value="F:telomeric DNA binding"/>
    <property type="evidence" value="ECO:0007669"/>
    <property type="project" value="TreeGrafter"/>
</dbReference>
<evidence type="ECO:0000313" key="5">
    <source>
        <dbReference type="EMBL" id="TFY50283.1"/>
    </source>
</evidence>
<dbReference type="STRING" id="205917.A0A4Y9XLQ1"/>
<gene>
    <name evidence="5" type="ORF">EVG20_g11611</name>
</gene>
<protein>
    <recommendedName>
        <fullName evidence="4">Telomere length regulation protein conserved domain-containing protein</fullName>
    </recommendedName>
</protein>
<sequence length="702" mass="76271">MRSRGASPRRPSSRRGAYFAGVCARTEVLVAQLAPKHTKGASCVSVFESVASLVYLLSKLVNVGAFPSAPPTAPSQPSFFASTLDTIRGRLAGDDACVATYSAFWSELLLAMPSIFTLQSILASLFSHLSVPKAELDGSPLVRGAVKREAQLLGRFVGKLEKGKKDLWDAVTAVILGRNWTQMHARVFVCWAAGAQKGSVDEDALGVLLANTVDIWSSPDHVRHSLLAKHRYVTLLLLTTISYLPPSSATLNALVFSPRFVQSISQYIEHLDPVIRRCGMLVAEELARRTGKKLDFDDWEGDDDGKAWARAARALTTETDANAEVVSREAELSEGGQEGAAAPLDVEDLLTEGIIEPNKPTLTLADADAVDSDDELVGYAFPSSSRTPSPTPSELREIEADPTLRVGKMKIARPVYLAQLGEMIRSTSGLKSEYENQEADKHEMALAVADELIRRKAGYGTELEENAVNLVYGLVGLQDNYEIEDFSGKRQTALNALVACCPEKAAPAIIEEFFKNQYSSEQRFIMLNALALGAREIAGLPLPAAAPQAFILQEPDGVPQQTPAAGPARQTIENTRENNAPPPTLARERRLHVQSPSKSKITEVQRPNADDLAQQLRGTSLAPKVQFTEVAVECFICPLLNRFWLFLRDEQTREARTAQRDSLHRYRGAGAGLILSAPVLAHLLATLGVLAHAARNAPAWLA</sequence>
<dbReference type="GO" id="GO:0005829">
    <property type="term" value="C:cytosol"/>
    <property type="evidence" value="ECO:0007669"/>
    <property type="project" value="TreeGrafter"/>
</dbReference>
<evidence type="ECO:0000256" key="3">
    <source>
        <dbReference type="SAM" id="Phobius"/>
    </source>
</evidence>
<feature type="region of interest" description="Disordered" evidence="2">
    <location>
        <begin position="559"/>
        <end position="583"/>
    </location>
</feature>
<name>A0A4Y9XLQ1_9AGAM</name>
<evidence type="ECO:0000313" key="6">
    <source>
        <dbReference type="Proteomes" id="UP000298327"/>
    </source>
</evidence>
<organism evidence="5 6">
    <name type="scientific">Dentipellis fragilis</name>
    <dbReference type="NCBI Taxonomy" id="205917"/>
    <lineage>
        <taxon>Eukaryota</taxon>
        <taxon>Fungi</taxon>
        <taxon>Dikarya</taxon>
        <taxon>Basidiomycota</taxon>
        <taxon>Agaricomycotina</taxon>
        <taxon>Agaricomycetes</taxon>
        <taxon>Russulales</taxon>
        <taxon>Hericiaceae</taxon>
        <taxon>Dentipellis</taxon>
    </lineage>
</organism>
<keyword evidence="3" id="KW-1133">Transmembrane helix</keyword>